<dbReference type="InterPro" id="IPR027417">
    <property type="entry name" value="P-loop_NTPase"/>
</dbReference>
<reference evidence="5 6" key="1">
    <citation type="submission" date="2016-06" db="EMBL/GenBank/DDBJ databases">
        <authorList>
            <person name="Kjaerup R.B."/>
            <person name="Dalgaard T.S."/>
            <person name="Juul-Madsen H.R."/>
        </authorList>
    </citation>
    <scope>NUCLEOTIDE SEQUENCE [LARGE SCALE GENOMIC DNA]</scope>
    <source>
        <strain evidence="5 6">DSM 45626</strain>
    </source>
</reference>
<dbReference type="AlphaFoldDB" id="A0A1C4YHB3"/>
<dbReference type="Gene3D" id="3.40.50.300">
    <property type="entry name" value="P-loop containing nucleotide triphosphate hydrolases"/>
    <property type="match status" value="2"/>
</dbReference>
<dbReference type="FunFam" id="3.40.50.300:FF:000011">
    <property type="entry name" value="Putative ABC transporter ATP-binding component"/>
    <property type="match status" value="1"/>
</dbReference>
<accession>A0A1C4YHB3</accession>
<feature type="domain" description="ABC transporter" evidence="4">
    <location>
        <begin position="2"/>
        <end position="255"/>
    </location>
</feature>
<evidence type="ECO:0000256" key="2">
    <source>
        <dbReference type="ARBA" id="ARBA00022840"/>
    </source>
</evidence>
<evidence type="ECO:0000313" key="5">
    <source>
        <dbReference type="EMBL" id="SCF20104.1"/>
    </source>
</evidence>
<sequence length="562" mass="61281">MLKVVSVSLQYDAEPLFTGVDLVVNAGDRVGLVGPNGVGKSSLLRVLTGAEPPSTGHVSLSPGTRIGYFAQQPPDPTVTVGQFLAAGLGELGRLDRRLRTLERRLAGGDTTALDAYGEAQDRFAALDGWRAQARLAEVRQRLDVAGLPDDAPLHRVSGGEQARLTLARVLLDTPDLLILDEPTNHLDADGIAWLGGWLAAFGGGVLVVSHDRAFLDRTVTRVVELDGIHDTPQTYAGGYTDYRAEKTRRWQRLLLDYEAQEKTHQRLLADIARTKEHARGVESTVRRGLGADQARRYAKKVARKATARQRRLRRQMESLRWLAQPQTRPTLTLAFPDPAGGDGRDVLAARGLAARAGDRPLFAGVDLRVRAGDRVLLTGDNGTGKTTLLRILAGLREPDAGEVTCGAPVALLPQTHDALRTDVPVLTWFRSQVPVYVDEAERLLDAHLFGPEQWDQPLRLLSAGELRRLLLAVMVNGPARVLLLDEPTNFLDFDSLDVVEEALRAYRGTVVLVTHDVWFADAVGYDRCWRVTGGGVHEEPAGGGRPGRESLRARLTADAHEG</sequence>
<dbReference type="Proteomes" id="UP000199375">
    <property type="component" value="Unassembled WGS sequence"/>
</dbReference>
<keyword evidence="2 5" id="KW-0067">ATP-binding</keyword>
<feature type="region of interest" description="Disordered" evidence="3">
    <location>
        <begin position="536"/>
        <end position="562"/>
    </location>
</feature>
<evidence type="ECO:0000256" key="1">
    <source>
        <dbReference type="ARBA" id="ARBA00022741"/>
    </source>
</evidence>
<feature type="domain" description="ABC transporter" evidence="4">
    <location>
        <begin position="347"/>
        <end position="558"/>
    </location>
</feature>
<dbReference type="SUPFAM" id="SSF52540">
    <property type="entry name" value="P-loop containing nucleoside triphosphate hydrolases"/>
    <property type="match status" value="2"/>
</dbReference>
<evidence type="ECO:0000259" key="4">
    <source>
        <dbReference type="PROSITE" id="PS50893"/>
    </source>
</evidence>
<name>A0A1C4YHB3_9ACTN</name>
<dbReference type="GO" id="GO:0016887">
    <property type="term" value="F:ATP hydrolysis activity"/>
    <property type="evidence" value="ECO:0007669"/>
    <property type="project" value="InterPro"/>
</dbReference>
<dbReference type="Pfam" id="PF00005">
    <property type="entry name" value="ABC_tran"/>
    <property type="match status" value="2"/>
</dbReference>
<keyword evidence="1" id="KW-0547">Nucleotide-binding</keyword>
<protein>
    <submittedName>
        <fullName evidence="5">Macrolide transport system ATP-binding/permease protein</fullName>
    </submittedName>
</protein>
<dbReference type="CDD" id="cd03221">
    <property type="entry name" value="ABCF_EF-3"/>
    <property type="match status" value="2"/>
</dbReference>
<dbReference type="InterPro" id="IPR003593">
    <property type="entry name" value="AAA+_ATPase"/>
</dbReference>
<dbReference type="PROSITE" id="PS00211">
    <property type="entry name" value="ABC_TRANSPORTER_1"/>
    <property type="match status" value="2"/>
</dbReference>
<gene>
    <name evidence="5" type="ORF">GA0070558_14643</name>
</gene>
<dbReference type="EMBL" id="FMCW01000046">
    <property type="protein sequence ID" value="SCF20104.1"/>
    <property type="molecule type" value="Genomic_DNA"/>
</dbReference>
<evidence type="ECO:0000313" key="6">
    <source>
        <dbReference type="Proteomes" id="UP000199375"/>
    </source>
</evidence>
<organism evidence="5 6">
    <name type="scientific">Micromonospora haikouensis</name>
    <dbReference type="NCBI Taxonomy" id="686309"/>
    <lineage>
        <taxon>Bacteria</taxon>
        <taxon>Bacillati</taxon>
        <taxon>Actinomycetota</taxon>
        <taxon>Actinomycetes</taxon>
        <taxon>Micromonosporales</taxon>
        <taxon>Micromonosporaceae</taxon>
        <taxon>Micromonospora</taxon>
    </lineage>
</organism>
<proteinExistence type="predicted"/>
<dbReference type="InterPro" id="IPR051309">
    <property type="entry name" value="ABCF_ATPase"/>
</dbReference>
<dbReference type="GO" id="GO:0005524">
    <property type="term" value="F:ATP binding"/>
    <property type="evidence" value="ECO:0007669"/>
    <property type="project" value="UniProtKB-KW"/>
</dbReference>
<dbReference type="PANTHER" id="PTHR42855">
    <property type="entry name" value="ABC TRANSPORTER ATP-BINDING SUBUNIT"/>
    <property type="match status" value="1"/>
</dbReference>
<dbReference type="InterPro" id="IPR003439">
    <property type="entry name" value="ABC_transporter-like_ATP-bd"/>
</dbReference>
<dbReference type="PROSITE" id="PS50893">
    <property type="entry name" value="ABC_TRANSPORTER_2"/>
    <property type="match status" value="2"/>
</dbReference>
<evidence type="ECO:0000256" key="3">
    <source>
        <dbReference type="SAM" id="MobiDB-lite"/>
    </source>
</evidence>
<dbReference type="InterPro" id="IPR017871">
    <property type="entry name" value="ABC_transporter-like_CS"/>
</dbReference>
<dbReference type="PANTHER" id="PTHR42855:SF2">
    <property type="entry name" value="DRUG RESISTANCE ABC TRANSPORTER,ATP-BINDING PROTEIN"/>
    <property type="match status" value="1"/>
</dbReference>
<dbReference type="SMART" id="SM00382">
    <property type="entry name" value="AAA"/>
    <property type="match status" value="2"/>
</dbReference>